<organism evidence="2 3">
    <name type="scientific">Dyadobacter psychrophilus</name>
    <dbReference type="NCBI Taxonomy" id="651661"/>
    <lineage>
        <taxon>Bacteria</taxon>
        <taxon>Pseudomonadati</taxon>
        <taxon>Bacteroidota</taxon>
        <taxon>Cytophagia</taxon>
        <taxon>Cytophagales</taxon>
        <taxon>Spirosomataceae</taxon>
        <taxon>Dyadobacter</taxon>
    </lineage>
</organism>
<dbReference type="PANTHER" id="PTHR12843:SF5">
    <property type="entry name" value="EEF1A LYSINE METHYLTRANSFERASE 2"/>
    <property type="match status" value="1"/>
</dbReference>
<proteinExistence type="predicted"/>
<dbReference type="Pfam" id="PF13649">
    <property type="entry name" value="Methyltransf_25"/>
    <property type="match status" value="1"/>
</dbReference>
<dbReference type="InterPro" id="IPR029063">
    <property type="entry name" value="SAM-dependent_MTases_sf"/>
</dbReference>
<keyword evidence="2" id="KW-0489">Methyltransferase</keyword>
<evidence type="ECO:0000259" key="1">
    <source>
        <dbReference type="Pfam" id="PF13649"/>
    </source>
</evidence>
<dbReference type="Gene3D" id="3.40.50.150">
    <property type="entry name" value="Vaccinia Virus protein VP39"/>
    <property type="match status" value="1"/>
</dbReference>
<dbReference type="CDD" id="cd02440">
    <property type="entry name" value="AdoMet_MTases"/>
    <property type="match status" value="1"/>
</dbReference>
<dbReference type="GO" id="GO:0032259">
    <property type="term" value="P:methylation"/>
    <property type="evidence" value="ECO:0007669"/>
    <property type="project" value="UniProtKB-KW"/>
</dbReference>
<dbReference type="PANTHER" id="PTHR12843">
    <property type="entry name" value="PROTEIN-LYSINE N-METHYLTRANSFERASE METTL10"/>
    <property type="match status" value="1"/>
</dbReference>
<gene>
    <name evidence="2" type="ORF">SAMN05660293_05578</name>
</gene>
<dbReference type="SUPFAM" id="SSF53335">
    <property type="entry name" value="S-adenosyl-L-methionine-dependent methyltransferases"/>
    <property type="match status" value="1"/>
</dbReference>
<protein>
    <submittedName>
        <fullName evidence="2">Methyltransferase domain-containing protein</fullName>
    </submittedName>
</protein>
<dbReference type="EMBL" id="FUZA01000015">
    <property type="protein sequence ID" value="SKC19980.1"/>
    <property type="molecule type" value="Genomic_DNA"/>
</dbReference>
<dbReference type="GO" id="GO:0008168">
    <property type="term" value="F:methyltransferase activity"/>
    <property type="evidence" value="ECO:0007669"/>
    <property type="project" value="UniProtKB-KW"/>
</dbReference>
<dbReference type="RefSeq" id="WP_082217993.1">
    <property type="nucleotide sequence ID" value="NZ_FUZA01000015.1"/>
</dbReference>
<dbReference type="OrthoDB" id="9788660at2"/>
<accession>A0A1T5HHD4</accession>
<dbReference type="Proteomes" id="UP000190897">
    <property type="component" value="Unassembled WGS sequence"/>
</dbReference>
<evidence type="ECO:0000313" key="3">
    <source>
        <dbReference type="Proteomes" id="UP000190897"/>
    </source>
</evidence>
<dbReference type="InterPro" id="IPR041698">
    <property type="entry name" value="Methyltransf_25"/>
</dbReference>
<name>A0A1T5HHD4_9BACT</name>
<keyword evidence="2" id="KW-0808">Transferase</keyword>
<keyword evidence="3" id="KW-1185">Reference proteome</keyword>
<dbReference type="AlphaFoldDB" id="A0A1T5HHD4"/>
<reference evidence="3" key="1">
    <citation type="submission" date="2017-02" db="EMBL/GenBank/DDBJ databases">
        <authorList>
            <person name="Varghese N."/>
            <person name="Submissions S."/>
        </authorList>
    </citation>
    <scope>NUCLEOTIDE SEQUENCE [LARGE SCALE GENOMIC DNA]</scope>
    <source>
        <strain evidence="3">DSM 22270</strain>
    </source>
</reference>
<dbReference type="STRING" id="651661.SAMN05660293_05578"/>
<feature type="domain" description="Methyltransferase" evidence="1">
    <location>
        <begin position="46"/>
        <end position="134"/>
    </location>
</feature>
<sequence length="206" mass="23161">MKDNLKAHWENIYGTSSPEQLSWTEQKPAYSLALIQDTNTAKDSAIIDIGGGDSLLVDYLLLEGYRDITVLDISAKAIEKAQKRLGAKSEQVTWLVVDILDFKPERQYALWHDRAVFHFLITAEQKAHYKRIAENAVAKGHMILGTFSLSGPQKCSGLPVSQYDMTALADVFKDSFAVETHCYATHITPFQTSQDFLFADFIKINN</sequence>
<evidence type="ECO:0000313" key="2">
    <source>
        <dbReference type="EMBL" id="SKC19980.1"/>
    </source>
</evidence>